<reference evidence="2 3" key="1">
    <citation type="submission" date="2020-04" db="EMBL/GenBank/DDBJ databases">
        <authorList>
            <person name="Wallbank WR R."/>
            <person name="Pardo Diaz C."/>
            <person name="Kozak K."/>
            <person name="Martin S."/>
            <person name="Jiggins C."/>
            <person name="Moest M."/>
            <person name="Warren A I."/>
            <person name="Byers J.R.P. K."/>
            <person name="Montejo-Kovacevich G."/>
            <person name="Yen C E."/>
        </authorList>
    </citation>
    <scope>NUCLEOTIDE SEQUENCE [LARGE SCALE GENOMIC DNA]</scope>
</reference>
<gene>
    <name evidence="2" type="ORF">APLA_LOCUS16250</name>
</gene>
<name>A0A8S1BH83_ARCPL</name>
<evidence type="ECO:0000256" key="1">
    <source>
        <dbReference type="SAM" id="MobiDB-lite"/>
    </source>
</evidence>
<dbReference type="AlphaFoldDB" id="A0A8S1BH83"/>
<proteinExistence type="predicted"/>
<organism evidence="2 3">
    <name type="scientific">Arctia plantaginis</name>
    <name type="common">Wood tiger moth</name>
    <name type="synonym">Phalaena plantaginis</name>
    <dbReference type="NCBI Taxonomy" id="874455"/>
    <lineage>
        <taxon>Eukaryota</taxon>
        <taxon>Metazoa</taxon>
        <taxon>Ecdysozoa</taxon>
        <taxon>Arthropoda</taxon>
        <taxon>Hexapoda</taxon>
        <taxon>Insecta</taxon>
        <taxon>Pterygota</taxon>
        <taxon>Neoptera</taxon>
        <taxon>Endopterygota</taxon>
        <taxon>Lepidoptera</taxon>
        <taxon>Glossata</taxon>
        <taxon>Ditrysia</taxon>
        <taxon>Noctuoidea</taxon>
        <taxon>Erebidae</taxon>
        <taxon>Arctiinae</taxon>
        <taxon>Arctia</taxon>
    </lineage>
</organism>
<evidence type="ECO:0000313" key="3">
    <source>
        <dbReference type="Proteomes" id="UP000494106"/>
    </source>
</evidence>
<protein>
    <submittedName>
        <fullName evidence="2">Uncharacterized protein</fullName>
    </submittedName>
</protein>
<sequence length="67" mass="7050">MAQTPAAARPAKGSLQVACRQTPARARIGAPQYRASRRMLYRAVGPAPRGHNKAGYAGATRPPPLAL</sequence>
<feature type="region of interest" description="Disordered" evidence="1">
    <location>
        <begin position="45"/>
        <end position="67"/>
    </location>
</feature>
<dbReference type="EMBL" id="CADEBC010000594">
    <property type="protein sequence ID" value="CAB3257903.1"/>
    <property type="molecule type" value="Genomic_DNA"/>
</dbReference>
<accession>A0A8S1BH83</accession>
<evidence type="ECO:0000313" key="2">
    <source>
        <dbReference type="EMBL" id="CAB3257903.1"/>
    </source>
</evidence>
<dbReference type="Proteomes" id="UP000494106">
    <property type="component" value="Unassembled WGS sequence"/>
</dbReference>
<comment type="caution">
    <text evidence="2">The sequence shown here is derived from an EMBL/GenBank/DDBJ whole genome shotgun (WGS) entry which is preliminary data.</text>
</comment>
<keyword evidence="3" id="KW-1185">Reference proteome</keyword>